<organism evidence="2 3">
    <name type="scientific">Coniochaeta hoffmannii</name>
    <dbReference type="NCBI Taxonomy" id="91930"/>
    <lineage>
        <taxon>Eukaryota</taxon>
        <taxon>Fungi</taxon>
        <taxon>Dikarya</taxon>
        <taxon>Ascomycota</taxon>
        <taxon>Pezizomycotina</taxon>
        <taxon>Sordariomycetes</taxon>
        <taxon>Sordariomycetidae</taxon>
        <taxon>Coniochaetales</taxon>
        <taxon>Coniochaetaceae</taxon>
        <taxon>Coniochaeta</taxon>
    </lineage>
</organism>
<protein>
    <submittedName>
        <fullName evidence="2">Uncharacterized protein</fullName>
    </submittedName>
</protein>
<evidence type="ECO:0000313" key="2">
    <source>
        <dbReference type="EMBL" id="KAJ9131223.1"/>
    </source>
</evidence>
<dbReference type="AlphaFoldDB" id="A0AA38R9P4"/>
<feature type="compositionally biased region" description="Polar residues" evidence="1">
    <location>
        <begin position="1"/>
        <end position="11"/>
    </location>
</feature>
<feature type="region of interest" description="Disordered" evidence="1">
    <location>
        <begin position="1"/>
        <end position="23"/>
    </location>
</feature>
<accession>A0AA38R9P4</accession>
<feature type="compositionally biased region" description="Acidic residues" evidence="1">
    <location>
        <begin position="346"/>
        <end position="377"/>
    </location>
</feature>
<keyword evidence="3" id="KW-1185">Reference proteome</keyword>
<gene>
    <name evidence="2" type="ORF">NKR19_g9606</name>
</gene>
<sequence length="377" mass="41836">MDTQQPRTSAGGQPPDPADASLLPTVSLPEDILRMIFTESMSKPAIHFASAVTRIVPPTNPLDQGVCAIHLAPWARGDIKSGYLATRELQKVCKLSRDVARTTTLKPALIRIGNGTVSADAASDIICFIFPRFWNRQTHSDFYTLRGIWPERDHGAWWKTLGGIRRTDFPVVFHDYNGSYVEAHEEPVHHHIIDRLWSTPSGELDYFPYSRPETMSVNLDPDFESRLDALIQPQERVALLLGLVNAVLKNSQYAGDDEEPGSTQKGPRLHLLARKPNLPGDKGVPEQADDCTEALKDKIPSISSNVELHPSEADCVRDAVCNIMQRSERRYREDKNGSSGLSDTEHDSEEFDSDDLEGDGSDAGDLDTDEIGSDYSD</sequence>
<reference evidence="2" key="1">
    <citation type="submission" date="2022-07" db="EMBL/GenBank/DDBJ databases">
        <title>Fungi with potential for degradation of polypropylene.</title>
        <authorList>
            <person name="Gostincar C."/>
        </authorList>
    </citation>
    <scope>NUCLEOTIDE SEQUENCE</scope>
    <source>
        <strain evidence="2">EXF-13287</strain>
    </source>
</reference>
<proteinExistence type="predicted"/>
<evidence type="ECO:0000256" key="1">
    <source>
        <dbReference type="SAM" id="MobiDB-lite"/>
    </source>
</evidence>
<feature type="region of interest" description="Disordered" evidence="1">
    <location>
        <begin position="253"/>
        <end position="288"/>
    </location>
</feature>
<feature type="region of interest" description="Disordered" evidence="1">
    <location>
        <begin position="329"/>
        <end position="377"/>
    </location>
</feature>
<evidence type="ECO:0000313" key="3">
    <source>
        <dbReference type="Proteomes" id="UP001174691"/>
    </source>
</evidence>
<dbReference type="Proteomes" id="UP001174691">
    <property type="component" value="Unassembled WGS sequence"/>
</dbReference>
<comment type="caution">
    <text evidence="2">The sequence shown here is derived from an EMBL/GenBank/DDBJ whole genome shotgun (WGS) entry which is preliminary data.</text>
</comment>
<dbReference type="EMBL" id="JANBVN010000242">
    <property type="protein sequence ID" value="KAJ9131223.1"/>
    <property type="molecule type" value="Genomic_DNA"/>
</dbReference>
<name>A0AA38R9P4_9PEZI</name>